<dbReference type="InterPro" id="IPR013538">
    <property type="entry name" value="ASHA1/2-like_C"/>
</dbReference>
<dbReference type="RefSeq" id="WP_272736955.1">
    <property type="nucleotide sequence ID" value="NZ_CP116942.1"/>
</dbReference>
<dbReference type="KEGG" id="ima:PO878_01710"/>
<dbReference type="Proteomes" id="UP001216390">
    <property type="component" value="Chromosome"/>
</dbReference>
<dbReference type="Pfam" id="PF08327">
    <property type="entry name" value="AHSA1"/>
    <property type="match status" value="1"/>
</dbReference>
<organism evidence="4 5">
    <name type="scientific">Iamia majanohamensis</name>
    <dbReference type="NCBI Taxonomy" id="467976"/>
    <lineage>
        <taxon>Bacteria</taxon>
        <taxon>Bacillati</taxon>
        <taxon>Actinomycetota</taxon>
        <taxon>Acidimicrobiia</taxon>
        <taxon>Acidimicrobiales</taxon>
        <taxon>Iamiaceae</taxon>
        <taxon>Iamia</taxon>
    </lineage>
</organism>
<evidence type="ECO:0000256" key="1">
    <source>
        <dbReference type="ARBA" id="ARBA00006817"/>
    </source>
</evidence>
<evidence type="ECO:0000256" key="2">
    <source>
        <dbReference type="SAM" id="MobiDB-lite"/>
    </source>
</evidence>
<keyword evidence="5" id="KW-1185">Reference proteome</keyword>
<accession>A0AAF0BWH2</accession>
<comment type="similarity">
    <text evidence="1">Belongs to the AHA1 family.</text>
</comment>
<evidence type="ECO:0000313" key="5">
    <source>
        <dbReference type="Proteomes" id="UP001216390"/>
    </source>
</evidence>
<evidence type="ECO:0000259" key="3">
    <source>
        <dbReference type="Pfam" id="PF08327"/>
    </source>
</evidence>
<dbReference type="SUPFAM" id="SSF55961">
    <property type="entry name" value="Bet v1-like"/>
    <property type="match status" value="1"/>
</dbReference>
<proteinExistence type="inferred from homology"/>
<dbReference type="CDD" id="cd08899">
    <property type="entry name" value="SRPBCC_CalC_Aha1-like_6"/>
    <property type="match status" value="1"/>
</dbReference>
<feature type="domain" description="Activator of Hsp90 ATPase homologue 1/2-like C-terminal" evidence="3">
    <location>
        <begin position="26"/>
        <end position="137"/>
    </location>
</feature>
<dbReference type="EMBL" id="CP116942">
    <property type="protein sequence ID" value="WCO67434.1"/>
    <property type="molecule type" value="Genomic_DNA"/>
</dbReference>
<dbReference type="InterPro" id="IPR023393">
    <property type="entry name" value="START-like_dom_sf"/>
</dbReference>
<gene>
    <name evidence="4" type="ORF">PO878_01710</name>
</gene>
<protein>
    <submittedName>
        <fullName evidence="4">SRPBCC family protein</fullName>
    </submittedName>
</protein>
<feature type="region of interest" description="Disordered" evidence="2">
    <location>
        <begin position="159"/>
        <end position="191"/>
    </location>
</feature>
<evidence type="ECO:0000313" key="4">
    <source>
        <dbReference type="EMBL" id="WCO67434.1"/>
    </source>
</evidence>
<reference evidence="4" key="1">
    <citation type="submission" date="2023-01" db="EMBL/GenBank/DDBJ databases">
        <title>The diversity of Class Acidimicrobiia in South China Sea sediment environments and the proposal of Iamia marina sp. nov., a novel species of the genus Iamia.</title>
        <authorList>
            <person name="He Y."/>
            <person name="Tian X."/>
        </authorList>
    </citation>
    <scope>NUCLEOTIDE SEQUENCE</scope>
    <source>
        <strain evidence="4">DSM 19957</strain>
    </source>
</reference>
<name>A0AAF0BWH2_9ACTN</name>
<dbReference type="AlphaFoldDB" id="A0AAF0BWH2"/>
<dbReference type="Gene3D" id="3.30.530.20">
    <property type="match status" value="1"/>
</dbReference>
<sequence>MDDTDLGTLERHGDRAVLTFTRRFPHPPERVWRAVTRPEHQAVWFPQQIVGERRAGAPLRFVTSVDPDESFDGEMVAYEPPRVMEMTWGASRLRIELHPDGAGTRLVLTEEMDDVGAAARNGAGWHECLDRLVARVEGTEPLRWGRRWRQVHPGYVEAFGPDGARLGAPDGWDADLPDDPYAPRFPHHPDP</sequence>